<dbReference type="EMBL" id="JALPQF010000013">
    <property type="protein sequence ID" value="MCK8481596.1"/>
    <property type="molecule type" value="Genomic_DNA"/>
</dbReference>
<sequence>MKVKSYLLSLTFGLLLFSIPAFSQGTDLMSSYEDYAELEREVVYLHLNKSTYIKGESIGIKAYVLDKASKLLSTETSNLYCTISDLNNSIIKKKLLMVNNGIAINDFTIDSLFTSGEYKITAYTNWMKNFDEKNYFSQNIRIIDPEVEKEAKQLKATSEIDAQFLPEGGHLVANVETIIGAVIKDNFGFGIPNLECEVKDSENNQVTSFKLNQFGLGQFSLTPQTGKAYKVSFKLDEKEYTFNITAAETRGIGLRVNQQKDNTFVTLKTNTTTLSSLQNQVYTIALHNGNVLKEFNFRFNDELEIVKAISNSDLFPGINIITVLDANNTPLLERMLFNYEGVNLITSGQPFVKKKGDSLLVSLPYKSLNVEEFNNFSISVMPSNTRAYNHHENISSSILLQPYVRGYIENSHYYFQSVTPKKQYELDVLLRTQGWSSYDWETIFNDPPDYDYDFENGISYVANFTNNNQQQLIIYPTLNSPLEIIELQPGEMAFEKQEFFPISDEKIEIGAIDNKGKPTTPNIALNFSPKRIPDFKLASSYTALRPRESGFSGMNNYNDFENGWRKIEKLDEVILTGKRKYTEVEKIKNSTIGKVQFFDDKNKQKWQSVGRYLSTRGFVVLENKAGGNGFEIYRRNPATFKGTKSADNIPVVYIDDIILHQDLGLLRDMRLDEIDYIEINHSGVGAGMRGGGGVIKIKTNPMSSYEQPTKKVEHKSFDVPLKFDVTKRFYIPKYTSYESNFFNEYGIIDWFSNVSTDIDGVLNLKLYNNQVTNLKLFIEGVSNDGTFISEVKELKINE</sequence>
<keyword evidence="1" id="KW-0732">Signal</keyword>
<dbReference type="RefSeq" id="WP_248413464.1">
    <property type="nucleotide sequence ID" value="NZ_JALPQF010000013.1"/>
</dbReference>
<comment type="caution">
    <text evidence="2">The sequence shown here is derived from an EMBL/GenBank/DDBJ whole genome shotgun (WGS) entry which is preliminary data.</text>
</comment>
<dbReference type="Proteomes" id="UP001203687">
    <property type="component" value="Unassembled WGS sequence"/>
</dbReference>
<evidence type="ECO:0000313" key="2">
    <source>
        <dbReference type="EMBL" id="MCK8481596.1"/>
    </source>
</evidence>
<proteinExistence type="predicted"/>
<feature type="chain" id="PRO_5046662533" description="TonB-dependent receptor plug domain-containing protein" evidence="1">
    <location>
        <begin position="24"/>
        <end position="798"/>
    </location>
</feature>
<evidence type="ECO:0000313" key="3">
    <source>
        <dbReference type="Proteomes" id="UP001203687"/>
    </source>
</evidence>
<feature type="signal peptide" evidence="1">
    <location>
        <begin position="1"/>
        <end position="23"/>
    </location>
</feature>
<dbReference type="Gene3D" id="2.60.40.1930">
    <property type="match status" value="1"/>
</dbReference>
<organism evidence="2 3">
    <name type="scientific">Psychroserpens algicola</name>
    <dbReference type="NCBI Taxonomy" id="1719034"/>
    <lineage>
        <taxon>Bacteria</taxon>
        <taxon>Pseudomonadati</taxon>
        <taxon>Bacteroidota</taxon>
        <taxon>Flavobacteriia</taxon>
        <taxon>Flavobacteriales</taxon>
        <taxon>Flavobacteriaceae</taxon>
        <taxon>Psychroserpens</taxon>
    </lineage>
</organism>
<accession>A0ABT0HB44</accession>
<reference evidence="2" key="1">
    <citation type="submission" date="2022-04" db="EMBL/GenBank/DDBJ databases">
        <authorList>
            <person name="Ren T."/>
        </authorList>
    </citation>
    <scope>NUCLEOTIDE SEQUENCE</scope>
    <source>
        <strain evidence="2">F63249</strain>
    </source>
</reference>
<protein>
    <recommendedName>
        <fullName evidence="4">TonB-dependent receptor plug domain-containing protein</fullName>
    </recommendedName>
</protein>
<name>A0ABT0HB44_9FLAO</name>
<gene>
    <name evidence="2" type="ORF">MUY34_13275</name>
</gene>
<evidence type="ECO:0000256" key="1">
    <source>
        <dbReference type="SAM" id="SignalP"/>
    </source>
</evidence>
<keyword evidence="3" id="KW-1185">Reference proteome</keyword>
<evidence type="ECO:0008006" key="4">
    <source>
        <dbReference type="Google" id="ProtNLM"/>
    </source>
</evidence>